<evidence type="ECO:0000313" key="3">
    <source>
        <dbReference type="Proteomes" id="UP000386466"/>
    </source>
</evidence>
<evidence type="ECO:0000256" key="1">
    <source>
        <dbReference type="SAM" id="MobiDB-lite"/>
    </source>
</evidence>
<dbReference type="Proteomes" id="UP000386466">
    <property type="component" value="Unassembled WGS sequence"/>
</dbReference>
<proteinExistence type="predicted"/>
<protein>
    <submittedName>
        <fullName evidence="2">Uncharacterized protein</fullName>
    </submittedName>
</protein>
<keyword evidence="3" id="KW-1185">Reference proteome</keyword>
<feature type="non-terminal residue" evidence="2">
    <location>
        <position position="1"/>
    </location>
</feature>
<reference evidence="2 3" key="1">
    <citation type="submission" date="2019-01" db="EMBL/GenBank/DDBJ databases">
        <authorList>
            <person name="Alioto T."/>
            <person name="Alioto T."/>
        </authorList>
    </citation>
    <scope>NUCLEOTIDE SEQUENCE [LARGE SCALE GENOMIC DNA]</scope>
</reference>
<organism evidence="2 3">
    <name type="scientific">Lynx pardinus</name>
    <name type="common">Iberian lynx</name>
    <name type="synonym">Felis pardina</name>
    <dbReference type="NCBI Taxonomy" id="191816"/>
    <lineage>
        <taxon>Eukaryota</taxon>
        <taxon>Metazoa</taxon>
        <taxon>Chordata</taxon>
        <taxon>Craniata</taxon>
        <taxon>Vertebrata</taxon>
        <taxon>Euteleostomi</taxon>
        <taxon>Mammalia</taxon>
        <taxon>Eutheria</taxon>
        <taxon>Laurasiatheria</taxon>
        <taxon>Carnivora</taxon>
        <taxon>Feliformia</taxon>
        <taxon>Felidae</taxon>
        <taxon>Felinae</taxon>
        <taxon>Lynx</taxon>
    </lineage>
</organism>
<sequence length="63" mass="6981">KSMAFIRKAAGGSRGSRCNGSDLPGSLHHHYPSEIPQEESDKAFSGHQEYRHGECKRCHEDGI</sequence>
<dbReference type="EMBL" id="CAAGRJ010036557">
    <property type="protein sequence ID" value="VFV44950.1"/>
    <property type="molecule type" value="Genomic_DNA"/>
</dbReference>
<dbReference type="AlphaFoldDB" id="A0A485PH48"/>
<feature type="region of interest" description="Disordered" evidence="1">
    <location>
        <begin position="1"/>
        <end position="47"/>
    </location>
</feature>
<evidence type="ECO:0000313" key="2">
    <source>
        <dbReference type="EMBL" id="VFV44950.1"/>
    </source>
</evidence>
<name>A0A485PH48_LYNPA</name>
<gene>
    <name evidence="2" type="ORF">LYPA_23C005566</name>
</gene>
<accession>A0A485PH48</accession>